<organism evidence="2 3">
    <name type="scientific">Microbulbifer variabilis</name>
    <dbReference type="NCBI Taxonomy" id="266805"/>
    <lineage>
        <taxon>Bacteria</taxon>
        <taxon>Pseudomonadati</taxon>
        <taxon>Pseudomonadota</taxon>
        <taxon>Gammaproteobacteria</taxon>
        <taxon>Cellvibrionales</taxon>
        <taxon>Microbulbiferaceae</taxon>
        <taxon>Microbulbifer</taxon>
    </lineage>
</organism>
<evidence type="ECO:0000313" key="2">
    <source>
        <dbReference type="EMBL" id="USD22378.1"/>
    </source>
</evidence>
<dbReference type="InterPro" id="IPR029044">
    <property type="entry name" value="Nucleotide-diphossugar_trans"/>
</dbReference>
<dbReference type="InterPro" id="IPR001173">
    <property type="entry name" value="Glyco_trans_2-like"/>
</dbReference>
<protein>
    <submittedName>
        <fullName evidence="2">Glycosyltransferase family 2 protein</fullName>
    </submittedName>
</protein>
<proteinExistence type="predicted"/>
<dbReference type="Gene3D" id="3.90.550.10">
    <property type="entry name" value="Spore Coat Polysaccharide Biosynthesis Protein SpsA, Chain A"/>
    <property type="match status" value="2"/>
</dbReference>
<dbReference type="CDD" id="cd04186">
    <property type="entry name" value="GT_2_like_c"/>
    <property type="match status" value="1"/>
</dbReference>
<evidence type="ECO:0000259" key="1">
    <source>
        <dbReference type="Pfam" id="PF00535"/>
    </source>
</evidence>
<evidence type="ECO:0000313" key="3">
    <source>
        <dbReference type="Proteomes" id="UP001055658"/>
    </source>
</evidence>
<dbReference type="PANTHER" id="PTHR43179:SF7">
    <property type="entry name" value="RHAMNOSYLTRANSFERASE WBBL"/>
    <property type="match status" value="1"/>
</dbReference>
<dbReference type="EMBL" id="CP092418">
    <property type="protein sequence ID" value="USD22378.1"/>
    <property type="molecule type" value="Genomic_DNA"/>
</dbReference>
<reference evidence="2" key="1">
    <citation type="submission" date="2022-02" db="EMBL/GenBank/DDBJ databases">
        <title>Coral-associated bacteria.</title>
        <authorList>
            <person name="Tang K."/>
            <person name="Wang X."/>
        </authorList>
    </citation>
    <scope>NUCLEOTIDE SEQUENCE</scope>
    <source>
        <strain evidence="2">SCSIO 43006</strain>
    </source>
</reference>
<dbReference type="Pfam" id="PF00535">
    <property type="entry name" value="Glycos_transf_2"/>
    <property type="match status" value="1"/>
</dbReference>
<feature type="domain" description="Glycosyltransferase 2-like" evidence="1">
    <location>
        <begin position="455"/>
        <end position="632"/>
    </location>
</feature>
<dbReference type="Proteomes" id="UP001055658">
    <property type="component" value="Chromosome"/>
</dbReference>
<keyword evidence="3" id="KW-1185">Reference proteome</keyword>
<gene>
    <name evidence="2" type="ORF">MJO52_04400</name>
</gene>
<dbReference type="SUPFAM" id="SSF53448">
    <property type="entry name" value="Nucleotide-diphospho-sugar transferases"/>
    <property type="match status" value="2"/>
</dbReference>
<sequence>MYKVAKRLTNNIPHLTRLDLRPLLRPSQDILTETNKNGCIVGKSISNLPLFTIEQNRLKRGWYMVEVLIESDTSYLETFFTIHHQSGRKSKQLNLSVRNGRMAKRLIWLARGEESLSFSPAQNKCNFIIKRLTLVRVSKLFARNRMRARLSYRSLSVPSRLTYRWAYYDSTFNPNGVRISYREWIKKVEPGLWPKLDGLTEVSFTILIPVDQSSNLDSIKRTVYSIISQKYKNWNLFIIPMEFLDRKIISKIKSLIGYNEKIRLIDRVNYRQSIEKILNKDSYYLMCPPRAVLANKALSCFEYILRKKPKAKIIYSDEDMLNSASRRSSPNFKSAWNPDLFYSINYIGEFVVFAPGLLEASSFSNLKNEMAWDYNLLLQILKKIKKPNDSIFHIPRILFHRFSDFNKDLYLESSKKILKRYFNDKGQRNVEVEYEKDQGALYVRWPILNENPLVSLLIPTRDMLPILKQCVESILKKTSYENYEILILDNQSKDPKTIEYLEYIKNFNKVRVIKYDQPFNYSAINNFGVKHAHGKIIGLINNDIEVISSNWLEEMVAHASRPNIGCVGAKLYYSDNRIQHAGVVIGLGGLAGHAHKFFKKSVMGYMNRLICTQNFSAVTAACLLLRKETYEKVGGLDEKNFEVAFNDVDLCLKVQKAGFRNLWTPFAEMYHHESISRGLDNTPEKRARFEREATCLKNRWRTHLGIDPYYSPFLTHKREDFSLGLNEDIKAPMFR</sequence>
<dbReference type="PANTHER" id="PTHR43179">
    <property type="entry name" value="RHAMNOSYLTRANSFERASE WBBL"/>
    <property type="match status" value="1"/>
</dbReference>
<name>A0ABY4VDK4_9GAMM</name>
<dbReference type="RefSeq" id="WP_252084737.1">
    <property type="nucleotide sequence ID" value="NZ_CP092418.1"/>
</dbReference>
<accession>A0ABY4VDK4</accession>